<evidence type="ECO:0000313" key="2">
    <source>
        <dbReference type="Proteomes" id="UP001060170"/>
    </source>
</evidence>
<name>A0ACC0EST3_9BASI</name>
<organism evidence="1 2">
    <name type="scientific">Puccinia striiformis f. sp. tritici</name>
    <dbReference type="NCBI Taxonomy" id="168172"/>
    <lineage>
        <taxon>Eukaryota</taxon>
        <taxon>Fungi</taxon>
        <taxon>Dikarya</taxon>
        <taxon>Basidiomycota</taxon>
        <taxon>Pucciniomycotina</taxon>
        <taxon>Pucciniomycetes</taxon>
        <taxon>Pucciniales</taxon>
        <taxon>Pucciniaceae</taxon>
        <taxon>Puccinia</taxon>
    </lineage>
</organism>
<evidence type="ECO:0000313" key="1">
    <source>
        <dbReference type="EMBL" id="KAI7958897.1"/>
    </source>
</evidence>
<gene>
    <name evidence="1" type="ORF">MJO28_002688</name>
</gene>
<comment type="caution">
    <text evidence="1">The sequence shown here is derived from an EMBL/GenBank/DDBJ whole genome shotgun (WGS) entry which is preliminary data.</text>
</comment>
<keyword evidence="2" id="KW-1185">Reference proteome</keyword>
<dbReference type="EMBL" id="CM045867">
    <property type="protein sequence ID" value="KAI7958897.1"/>
    <property type="molecule type" value="Genomic_DNA"/>
</dbReference>
<accession>A0ACC0EST3</accession>
<sequence>MCADVEPGCIPPLQQHSTNSTGDSAPQPAKPSKKVKAPLQSALIPTPTILIPSDDEETGDDGIQRLGVQETNDSVNEIEIMEFQECKIEEQDIANDIIQLLQASLDNGTSNEDKLSGSDSDIEEETFESLCLWPVFTMTHSEKSASTSACKLHSGKIGPSVNLMKTYESDRCIPRNAAMGINVLTS</sequence>
<proteinExistence type="predicted"/>
<dbReference type="Proteomes" id="UP001060170">
    <property type="component" value="Chromosome 3"/>
</dbReference>
<reference evidence="2" key="1">
    <citation type="journal article" date="2018" name="BMC Genomics">
        <title>Genomic insights into host adaptation between the wheat stripe rust pathogen (Puccinia striiformis f. sp. tritici) and the barley stripe rust pathogen (Puccinia striiformis f. sp. hordei).</title>
        <authorList>
            <person name="Xia C."/>
            <person name="Wang M."/>
            <person name="Yin C."/>
            <person name="Cornejo O.E."/>
            <person name="Hulbert S.H."/>
            <person name="Chen X."/>
        </authorList>
    </citation>
    <scope>NUCLEOTIDE SEQUENCE [LARGE SCALE GENOMIC DNA]</scope>
    <source>
        <strain evidence="2">93-210</strain>
    </source>
</reference>
<protein>
    <submittedName>
        <fullName evidence="1">Uncharacterized protein</fullName>
    </submittedName>
</protein>
<reference evidence="2" key="2">
    <citation type="journal article" date="2018" name="Mol. Plant Microbe Interact.">
        <title>Genome sequence resources for the wheat stripe rust pathogen (Puccinia striiformis f. sp. tritici) and the barley stripe rust pathogen (Puccinia striiformis f. sp. hordei).</title>
        <authorList>
            <person name="Xia C."/>
            <person name="Wang M."/>
            <person name="Yin C."/>
            <person name="Cornejo O.E."/>
            <person name="Hulbert S.H."/>
            <person name="Chen X."/>
        </authorList>
    </citation>
    <scope>NUCLEOTIDE SEQUENCE [LARGE SCALE GENOMIC DNA]</scope>
    <source>
        <strain evidence="2">93-210</strain>
    </source>
</reference>
<reference evidence="1 2" key="3">
    <citation type="journal article" date="2022" name="Microbiol. Spectr.">
        <title>Folding features and dynamics of 3D genome architecture in plant fungal pathogens.</title>
        <authorList>
            <person name="Xia C."/>
        </authorList>
    </citation>
    <scope>NUCLEOTIDE SEQUENCE [LARGE SCALE GENOMIC DNA]</scope>
    <source>
        <strain evidence="1 2">93-210</strain>
    </source>
</reference>